<feature type="transmembrane region" description="Helical" evidence="4">
    <location>
        <begin position="20"/>
        <end position="38"/>
    </location>
</feature>
<dbReference type="RefSeq" id="WP_150097749.1">
    <property type="nucleotide sequence ID" value="NZ_VWPL01000018.1"/>
</dbReference>
<dbReference type="Pfam" id="PF00015">
    <property type="entry name" value="MCPsignal"/>
    <property type="match status" value="1"/>
</dbReference>
<accession>A0A5M6HVI1</accession>
<dbReference type="InterPro" id="IPR004090">
    <property type="entry name" value="Chemotax_Me-accpt_rcpt"/>
</dbReference>
<keyword evidence="4" id="KW-1133">Transmembrane helix</keyword>
<dbReference type="GO" id="GO:0004888">
    <property type="term" value="F:transmembrane signaling receptor activity"/>
    <property type="evidence" value="ECO:0007669"/>
    <property type="project" value="InterPro"/>
</dbReference>
<gene>
    <name evidence="6" type="ORF">F1193_11065</name>
</gene>
<keyword evidence="4" id="KW-0472">Membrane</keyword>
<reference evidence="6 7" key="1">
    <citation type="submission" date="2019-09" db="EMBL/GenBank/DDBJ databases">
        <title>Draft Whole-Genome sequence of Blastochloris sulfoviridis DSM 729.</title>
        <authorList>
            <person name="Meyer T.E."/>
            <person name="Kyndt J.A."/>
        </authorList>
    </citation>
    <scope>NUCLEOTIDE SEQUENCE [LARGE SCALE GENOMIC DNA]</scope>
    <source>
        <strain evidence="6 7">DSM 729</strain>
    </source>
</reference>
<dbReference type="AlphaFoldDB" id="A0A5M6HVI1"/>
<dbReference type="GO" id="GO:0007165">
    <property type="term" value="P:signal transduction"/>
    <property type="evidence" value="ECO:0007669"/>
    <property type="project" value="UniProtKB-KW"/>
</dbReference>
<evidence type="ECO:0000259" key="5">
    <source>
        <dbReference type="PROSITE" id="PS50111"/>
    </source>
</evidence>
<evidence type="ECO:0000256" key="4">
    <source>
        <dbReference type="SAM" id="Phobius"/>
    </source>
</evidence>
<dbReference type="PRINTS" id="PR00260">
    <property type="entry name" value="CHEMTRNSDUCR"/>
</dbReference>
<dbReference type="OrthoDB" id="8320983at2"/>
<dbReference type="Proteomes" id="UP000323886">
    <property type="component" value="Unassembled WGS sequence"/>
</dbReference>
<dbReference type="PANTHER" id="PTHR43531:SF11">
    <property type="entry name" value="METHYL-ACCEPTING CHEMOTAXIS PROTEIN 3"/>
    <property type="match status" value="1"/>
</dbReference>
<dbReference type="InterPro" id="IPR051310">
    <property type="entry name" value="MCP_chemotaxis"/>
</dbReference>
<sequence>MIVGQSLAGAGSAKRGSGRATVLAGAAGLAAAAALASLMSAVDAGTAVVALAAIGATLATQVALSRRPGDVDSEAGSAPMAHVRIEATADCAISDAGDRTPAPAAAPLIAARIEELVPFFALTDAQLRSIVEQTGDAAIGILEQLRNLDGQIVAMKAKSAASHDRGNRISAEGLSTDHKVVALIRNYMRARSEEIAAERVHLGRVIEQMNSLKNLTHSLDQIGSATNILSLNATIEAERAGALGAGFKVVASEIRALSQKSRAAVQEANTAIAATQSVIESTLLGAATDQRRKAEAEQIEQVLSALDAVSQSYSAIVAEHDTLMAEMDAEHAAIACSVLDTYGRIQFQDVVRQQVEALIDALTSLRSVLDSFAQSLVGDERVDLTCGQALIERLQSRYVSNVQRTTHAVALGEASRSDDAKAIELF</sequence>
<dbReference type="PROSITE" id="PS50111">
    <property type="entry name" value="CHEMOTAXIS_TRANSDUC_2"/>
    <property type="match status" value="1"/>
</dbReference>
<dbReference type="InterPro" id="IPR004089">
    <property type="entry name" value="MCPsignal_dom"/>
</dbReference>
<dbReference type="GO" id="GO:0006935">
    <property type="term" value="P:chemotaxis"/>
    <property type="evidence" value="ECO:0007669"/>
    <property type="project" value="UniProtKB-KW"/>
</dbReference>
<organism evidence="6 7">
    <name type="scientific">Blastochloris sulfoviridis</name>
    <dbReference type="NCBI Taxonomy" id="50712"/>
    <lineage>
        <taxon>Bacteria</taxon>
        <taxon>Pseudomonadati</taxon>
        <taxon>Pseudomonadota</taxon>
        <taxon>Alphaproteobacteria</taxon>
        <taxon>Hyphomicrobiales</taxon>
        <taxon>Blastochloridaceae</taxon>
        <taxon>Blastochloris</taxon>
    </lineage>
</organism>
<feature type="domain" description="Methyl-accepting transducer" evidence="5">
    <location>
        <begin position="202"/>
        <end position="346"/>
    </location>
</feature>
<comment type="caution">
    <text evidence="6">The sequence shown here is derived from an EMBL/GenBank/DDBJ whole genome shotgun (WGS) entry which is preliminary data.</text>
</comment>
<dbReference type="SUPFAM" id="SSF58104">
    <property type="entry name" value="Methyl-accepting chemotaxis protein (MCP) signaling domain"/>
    <property type="match status" value="1"/>
</dbReference>
<evidence type="ECO:0000313" key="7">
    <source>
        <dbReference type="Proteomes" id="UP000323886"/>
    </source>
</evidence>
<dbReference type="SMART" id="SM00283">
    <property type="entry name" value="MA"/>
    <property type="match status" value="1"/>
</dbReference>
<evidence type="ECO:0000256" key="3">
    <source>
        <dbReference type="PROSITE-ProRule" id="PRU00284"/>
    </source>
</evidence>
<keyword evidence="3" id="KW-0807">Transducer</keyword>
<dbReference type="EMBL" id="VWPL01000018">
    <property type="protein sequence ID" value="KAA5599913.1"/>
    <property type="molecule type" value="Genomic_DNA"/>
</dbReference>
<evidence type="ECO:0000256" key="2">
    <source>
        <dbReference type="ARBA" id="ARBA00029447"/>
    </source>
</evidence>
<evidence type="ECO:0000256" key="1">
    <source>
        <dbReference type="ARBA" id="ARBA00022500"/>
    </source>
</evidence>
<keyword evidence="7" id="KW-1185">Reference proteome</keyword>
<keyword evidence="4" id="KW-0812">Transmembrane</keyword>
<dbReference type="GO" id="GO:0016020">
    <property type="term" value="C:membrane"/>
    <property type="evidence" value="ECO:0007669"/>
    <property type="project" value="InterPro"/>
</dbReference>
<evidence type="ECO:0000313" key="6">
    <source>
        <dbReference type="EMBL" id="KAA5599913.1"/>
    </source>
</evidence>
<protein>
    <recommendedName>
        <fullName evidence="5">Methyl-accepting transducer domain-containing protein</fullName>
    </recommendedName>
</protein>
<name>A0A5M6HVI1_9HYPH</name>
<dbReference type="PANTHER" id="PTHR43531">
    <property type="entry name" value="PROTEIN ICFG"/>
    <property type="match status" value="1"/>
</dbReference>
<keyword evidence="1" id="KW-0145">Chemotaxis</keyword>
<proteinExistence type="inferred from homology"/>
<comment type="similarity">
    <text evidence="2">Belongs to the methyl-accepting chemotaxis (MCP) protein family.</text>
</comment>
<dbReference type="Gene3D" id="1.10.287.950">
    <property type="entry name" value="Methyl-accepting chemotaxis protein"/>
    <property type="match status" value="1"/>
</dbReference>